<dbReference type="GO" id="GO:0016757">
    <property type="term" value="F:glycosyltransferase activity"/>
    <property type="evidence" value="ECO:0007669"/>
    <property type="project" value="UniProtKB-KW"/>
</dbReference>
<dbReference type="SUPFAM" id="SSF53756">
    <property type="entry name" value="UDP-Glycosyltransferase/glycogen phosphorylase"/>
    <property type="match status" value="1"/>
</dbReference>
<gene>
    <name evidence="5" type="ORF">ESP57_04305</name>
</gene>
<feature type="domain" description="Glycosyltransferase subfamily 4-like N-terminal" evidence="4">
    <location>
        <begin position="25"/>
        <end position="181"/>
    </location>
</feature>
<dbReference type="PANTHER" id="PTHR12526">
    <property type="entry name" value="GLYCOSYLTRANSFERASE"/>
    <property type="match status" value="1"/>
</dbReference>
<comment type="caution">
    <text evidence="5">The sequence shown here is derived from an EMBL/GenBank/DDBJ whole genome shotgun (WGS) entry which is preliminary data.</text>
</comment>
<dbReference type="AlphaFoldDB" id="A0A4Q2JUK9"/>
<name>A0A4Q2JUK9_9MICO</name>
<dbReference type="EMBL" id="SDPO01000001">
    <property type="protein sequence ID" value="RXZ51014.1"/>
    <property type="molecule type" value="Genomic_DNA"/>
</dbReference>
<proteinExistence type="predicted"/>
<evidence type="ECO:0000313" key="6">
    <source>
        <dbReference type="Proteomes" id="UP000292935"/>
    </source>
</evidence>
<evidence type="ECO:0000259" key="4">
    <source>
        <dbReference type="Pfam" id="PF13579"/>
    </source>
</evidence>
<reference evidence="5 6" key="1">
    <citation type="submission" date="2019-01" db="EMBL/GenBank/DDBJ databases">
        <authorList>
            <person name="Li J."/>
        </authorList>
    </citation>
    <scope>NUCLEOTIDE SEQUENCE [LARGE SCALE GENOMIC DNA]</scope>
    <source>
        <strain evidence="5 6">CCUG 35506</strain>
    </source>
</reference>
<dbReference type="OrthoDB" id="9815351at2"/>
<protein>
    <submittedName>
        <fullName evidence="5">Glycosyltransferase</fullName>
    </submittedName>
</protein>
<keyword evidence="1" id="KW-0328">Glycosyltransferase</keyword>
<dbReference type="InterPro" id="IPR028098">
    <property type="entry name" value="Glyco_trans_4-like_N"/>
</dbReference>
<accession>A0A4Q2JUK9</accession>
<dbReference type="Pfam" id="PF13579">
    <property type="entry name" value="Glyco_trans_4_4"/>
    <property type="match status" value="1"/>
</dbReference>
<dbReference type="Proteomes" id="UP000292935">
    <property type="component" value="Unassembled WGS sequence"/>
</dbReference>
<evidence type="ECO:0000256" key="2">
    <source>
        <dbReference type="ARBA" id="ARBA00022679"/>
    </source>
</evidence>
<dbReference type="InterPro" id="IPR001296">
    <property type="entry name" value="Glyco_trans_1"/>
</dbReference>
<evidence type="ECO:0000313" key="5">
    <source>
        <dbReference type="EMBL" id="RXZ51014.1"/>
    </source>
</evidence>
<dbReference type="PANTHER" id="PTHR12526:SF622">
    <property type="entry name" value="GLYCOSYLTRANSFERASE (GROUP I)"/>
    <property type="match status" value="1"/>
</dbReference>
<evidence type="ECO:0000256" key="1">
    <source>
        <dbReference type="ARBA" id="ARBA00022676"/>
    </source>
</evidence>
<keyword evidence="2 5" id="KW-0808">Transferase</keyword>
<organism evidence="5 6">
    <name type="scientific">Agromyces fucosus</name>
    <dbReference type="NCBI Taxonomy" id="41985"/>
    <lineage>
        <taxon>Bacteria</taxon>
        <taxon>Bacillati</taxon>
        <taxon>Actinomycetota</taxon>
        <taxon>Actinomycetes</taxon>
        <taxon>Micrococcales</taxon>
        <taxon>Microbacteriaceae</taxon>
        <taxon>Agromyces</taxon>
    </lineage>
</organism>
<sequence>MRLLFIHEVNYEAKVIYEMHEFPELLALRGHDVTFFHYPEGSGRRSARTRRERIAGRAYSNARLELITPPTFGGAPAERVLAPLIDAPALRREIRHGGYDAIVLYAVPTTGWQTVAFARRAGVPVIFRALDVSHAIRETPFNALIRRAEKYVYRNADLISANNPAMADYCVTASARRGPVSVDLPPVDLEHFERAAKPVRSRYGLRDDDRVIAYMGSFFEFSGLDLVIPAIAPLMARDERLRLLLIGGGTLDQRLRDLAEHHGLSDRIIFTGVVPYAELPEHLRAADVAINPFLPLQVTHVAFPHKVLQYMAAGVPAVSTSLDGLRGVLGDDSGVTWADGPQTVIEAAVSLAEQDAELRASISARQRAFVDATFSLDLAVSGFERTIGSVG</sequence>
<dbReference type="Gene3D" id="3.40.50.2000">
    <property type="entry name" value="Glycogen Phosphorylase B"/>
    <property type="match status" value="2"/>
</dbReference>
<evidence type="ECO:0000259" key="3">
    <source>
        <dbReference type="Pfam" id="PF00534"/>
    </source>
</evidence>
<feature type="domain" description="Glycosyl transferase family 1" evidence="3">
    <location>
        <begin position="201"/>
        <end position="367"/>
    </location>
</feature>
<keyword evidence="6" id="KW-1185">Reference proteome</keyword>
<dbReference type="Pfam" id="PF00534">
    <property type="entry name" value="Glycos_transf_1"/>
    <property type="match status" value="1"/>
</dbReference>